<evidence type="ECO:0000313" key="1">
    <source>
        <dbReference type="EMBL" id="QJH93318.1"/>
    </source>
</evidence>
<protein>
    <submittedName>
        <fullName evidence="1">Uncharacterized protein</fullName>
    </submittedName>
</protein>
<dbReference type="EMBL" id="MT143966">
    <property type="protein sequence ID" value="QJH93318.1"/>
    <property type="molecule type" value="Genomic_DNA"/>
</dbReference>
<gene>
    <name evidence="1" type="ORF">MM171B04462_0004</name>
</gene>
<proteinExistence type="predicted"/>
<dbReference type="AlphaFoldDB" id="A0A6M3X6L1"/>
<organism evidence="1">
    <name type="scientific">viral metagenome</name>
    <dbReference type="NCBI Taxonomy" id="1070528"/>
    <lineage>
        <taxon>unclassified sequences</taxon>
        <taxon>metagenomes</taxon>
        <taxon>organismal metagenomes</taxon>
    </lineage>
</organism>
<accession>A0A6M3X6L1</accession>
<name>A0A6M3X6L1_9ZZZZ</name>
<reference evidence="1" key="1">
    <citation type="submission" date="2020-03" db="EMBL/GenBank/DDBJ databases">
        <title>The deep terrestrial virosphere.</title>
        <authorList>
            <person name="Holmfeldt K."/>
            <person name="Nilsson E."/>
            <person name="Simone D."/>
            <person name="Lopez-Fernandez M."/>
            <person name="Wu X."/>
            <person name="de Brujin I."/>
            <person name="Lundin D."/>
            <person name="Andersson A."/>
            <person name="Bertilsson S."/>
            <person name="Dopson M."/>
        </authorList>
    </citation>
    <scope>NUCLEOTIDE SEQUENCE</scope>
    <source>
        <strain evidence="1">MM171B04462</strain>
    </source>
</reference>
<sequence length="65" mass="7504">MKRLYEVEARWYVMAEDEVEAESVRPIWGDYAVFVTEASGVDHDWFDALPFGGDDDRTCSQILSE</sequence>